<dbReference type="GO" id="GO:0009611">
    <property type="term" value="P:response to wounding"/>
    <property type="evidence" value="ECO:0007669"/>
    <property type="project" value="UniProtKB-UniRule"/>
</dbReference>
<dbReference type="PANTHER" id="PTHR33077:SF61">
    <property type="entry name" value="PROTEIN TIFY 3A-RELATED"/>
    <property type="match status" value="1"/>
</dbReference>
<sequence length="209" mass="21939">MDALKLKGGCCEKSEDGNDDVKPPNKERLSPEAEVESRSPIAMSTAGQSATPPAQLTIFYAGSVMVFDSIPAEKAREIMLIAAASAVAAKPADGKKVAPGSGSTTPVLSRSPSLQSTTTALASPLSPLYPIQPNALCKLQAEIPIARRHSLQRFLEKRRDRLVSKAPYLTPMGKVSGNTNANDSAEASSEVGTGCFNNEEIQPTASKVA</sequence>
<feature type="domain" description="Tify" evidence="4">
    <location>
        <begin position="49"/>
        <end position="84"/>
    </location>
</feature>
<evidence type="ECO:0000313" key="6">
    <source>
        <dbReference type="Proteomes" id="UP001370490"/>
    </source>
</evidence>
<feature type="compositionally biased region" description="Polar residues" evidence="3">
    <location>
        <begin position="101"/>
        <end position="115"/>
    </location>
</feature>
<dbReference type="InterPro" id="IPR010399">
    <property type="entry name" value="Tify_dom"/>
</dbReference>
<dbReference type="Pfam" id="PF09425">
    <property type="entry name" value="Jas_motif"/>
    <property type="match status" value="1"/>
</dbReference>
<dbReference type="PROSITE" id="PS51320">
    <property type="entry name" value="TIFY"/>
    <property type="match status" value="1"/>
</dbReference>
<comment type="function">
    <text evidence="2">Repressor of jasmonate responses.</text>
</comment>
<gene>
    <name evidence="5" type="ORF">RJ641_006337</name>
</gene>
<reference evidence="5 6" key="1">
    <citation type="submission" date="2023-12" db="EMBL/GenBank/DDBJ databases">
        <title>A high-quality genome assembly for Dillenia turbinata (Dilleniales).</title>
        <authorList>
            <person name="Chanderbali A."/>
        </authorList>
    </citation>
    <scope>NUCLEOTIDE SEQUENCE [LARGE SCALE GENOMIC DNA]</scope>
    <source>
        <strain evidence="5">LSX21</strain>
        <tissue evidence="5">Leaf</tissue>
    </source>
</reference>
<dbReference type="InterPro" id="IPR018467">
    <property type="entry name" value="CCT_CS"/>
</dbReference>
<dbReference type="Pfam" id="PF06200">
    <property type="entry name" value="tify"/>
    <property type="match status" value="1"/>
</dbReference>
<dbReference type="AlphaFoldDB" id="A0AAN8VD71"/>
<keyword evidence="2" id="KW-0539">Nucleus</keyword>
<organism evidence="5 6">
    <name type="scientific">Dillenia turbinata</name>
    <dbReference type="NCBI Taxonomy" id="194707"/>
    <lineage>
        <taxon>Eukaryota</taxon>
        <taxon>Viridiplantae</taxon>
        <taxon>Streptophyta</taxon>
        <taxon>Embryophyta</taxon>
        <taxon>Tracheophyta</taxon>
        <taxon>Spermatophyta</taxon>
        <taxon>Magnoliopsida</taxon>
        <taxon>eudicotyledons</taxon>
        <taxon>Gunneridae</taxon>
        <taxon>Pentapetalae</taxon>
        <taxon>Dilleniales</taxon>
        <taxon>Dilleniaceae</taxon>
        <taxon>Dillenia</taxon>
    </lineage>
</organism>
<proteinExistence type="inferred from homology"/>
<evidence type="ECO:0000259" key="4">
    <source>
        <dbReference type="PROSITE" id="PS51320"/>
    </source>
</evidence>
<dbReference type="SMART" id="SM00979">
    <property type="entry name" value="TIFY"/>
    <property type="match status" value="1"/>
</dbReference>
<comment type="domain">
    <text evidence="2">The jas domain is required for interaction with COI1.</text>
</comment>
<dbReference type="GO" id="GO:2000022">
    <property type="term" value="P:regulation of jasmonic acid mediated signaling pathway"/>
    <property type="evidence" value="ECO:0007669"/>
    <property type="project" value="UniProtKB-UniRule"/>
</dbReference>
<keyword evidence="6" id="KW-1185">Reference proteome</keyword>
<feature type="region of interest" description="Disordered" evidence="3">
    <location>
        <begin position="169"/>
        <end position="209"/>
    </location>
</feature>
<name>A0AAN8VD71_9MAGN</name>
<protein>
    <recommendedName>
        <fullName evidence="2">Protein TIFY</fullName>
    </recommendedName>
    <alternativeName>
        <fullName evidence="2">Jasmonate ZIM domain-containing protein</fullName>
    </alternativeName>
</protein>
<dbReference type="GO" id="GO:0005634">
    <property type="term" value="C:nucleus"/>
    <property type="evidence" value="ECO:0007669"/>
    <property type="project" value="UniProtKB-SubCell"/>
</dbReference>
<dbReference type="EMBL" id="JBAMMX010000014">
    <property type="protein sequence ID" value="KAK6927746.1"/>
    <property type="molecule type" value="Genomic_DNA"/>
</dbReference>
<dbReference type="GO" id="GO:0031347">
    <property type="term" value="P:regulation of defense response"/>
    <property type="evidence" value="ECO:0007669"/>
    <property type="project" value="UniProtKB-UniRule"/>
</dbReference>
<feature type="compositionally biased region" description="Basic and acidic residues" evidence="3">
    <location>
        <begin position="10"/>
        <end position="37"/>
    </location>
</feature>
<accession>A0AAN8VD71</accession>
<evidence type="ECO:0000313" key="5">
    <source>
        <dbReference type="EMBL" id="KAK6927746.1"/>
    </source>
</evidence>
<dbReference type="InterPro" id="IPR040390">
    <property type="entry name" value="TIFY/JAZ"/>
</dbReference>
<evidence type="ECO:0000256" key="1">
    <source>
        <dbReference type="ARBA" id="ARBA00008614"/>
    </source>
</evidence>
<evidence type="ECO:0000256" key="2">
    <source>
        <dbReference type="RuleBase" id="RU369065"/>
    </source>
</evidence>
<keyword evidence="2" id="KW-1184">Jasmonic acid signaling pathway</keyword>
<comment type="similarity">
    <text evidence="1 2">Belongs to the TIFY/JAZ family.</text>
</comment>
<evidence type="ECO:0000256" key="3">
    <source>
        <dbReference type="SAM" id="MobiDB-lite"/>
    </source>
</evidence>
<comment type="subcellular location">
    <subcellularLocation>
        <location evidence="2">Nucleus</location>
    </subcellularLocation>
</comment>
<comment type="caution">
    <text evidence="5">The sequence shown here is derived from an EMBL/GenBank/DDBJ whole genome shotgun (WGS) entry which is preliminary data.</text>
</comment>
<feature type="region of interest" description="Disordered" evidence="3">
    <location>
        <begin position="1"/>
        <end position="48"/>
    </location>
</feature>
<dbReference type="Proteomes" id="UP001370490">
    <property type="component" value="Unassembled WGS sequence"/>
</dbReference>
<feature type="region of interest" description="Disordered" evidence="3">
    <location>
        <begin position="92"/>
        <end position="115"/>
    </location>
</feature>
<feature type="compositionally biased region" description="Polar residues" evidence="3">
    <location>
        <begin position="176"/>
        <end position="209"/>
    </location>
</feature>
<dbReference type="PANTHER" id="PTHR33077">
    <property type="entry name" value="PROTEIN TIFY 4A-RELATED-RELATED"/>
    <property type="match status" value="1"/>
</dbReference>